<evidence type="ECO:0000313" key="6">
    <source>
        <dbReference type="Proteomes" id="UP000015354"/>
    </source>
</evidence>
<evidence type="ECO:0000259" key="4">
    <source>
        <dbReference type="PROSITE" id="PS51085"/>
    </source>
</evidence>
<dbReference type="FunFam" id="3.10.20.30:FF:000035">
    <property type="entry name" value="Electron transfer protein, putative"/>
    <property type="match status" value="1"/>
</dbReference>
<dbReference type="OrthoDB" id="1696654at2759"/>
<dbReference type="InterPro" id="IPR001041">
    <property type="entry name" value="2Fe-2S_ferredoxin-type"/>
</dbReference>
<dbReference type="NCBIfam" id="TIGR00384">
    <property type="entry name" value="dhsB"/>
    <property type="match status" value="1"/>
</dbReference>
<dbReference type="PROSITE" id="PS51085">
    <property type="entry name" value="2FE2S_FER_2"/>
    <property type="match status" value="1"/>
</dbReference>
<dbReference type="Pfam" id="PF13085">
    <property type="entry name" value="Fer2_3"/>
    <property type="match status" value="1"/>
</dbReference>
<name>S9UP49_9TRYP</name>
<dbReference type="Proteomes" id="UP000015354">
    <property type="component" value="Unassembled WGS sequence"/>
</dbReference>
<dbReference type="SUPFAM" id="SSF54292">
    <property type="entry name" value="2Fe-2S ferredoxin-like"/>
    <property type="match status" value="1"/>
</dbReference>
<evidence type="ECO:0000256" key="1">
    <source>
        <dbReference type="ARBA" id="ARBA00005163"/>
    </source>
</evidence>
<dbReference type="InterPro" id="IPR004489">
    <property type="entry name" value="Succ_DH/fum_Rdtase_Fe-S"/>
</dbReference>
<dbReference type="GO" id="GO:0022904">
    <property type="term" value="P:respiratory electron transport chain"/>
    <property type="evidence" value="ECO:0007669"/>
    <property type="project" value="TreeGrafter"/>
</dbReference>
<keyword evidence="6" id="KW-1185">Reference proteome</keyword>
<dbReference type="PANTHER" id="PTHR11921:SF29">
    <property type="entry name" value="SUCCINATE DEHYDROGENASE [UBIQUINONE] IRON-SULFUR SUBUNIT, MITOCHONDRIAL"/>
    <property type="match status" value="1"/>
</dbReference>
<dbReference type="AlphaFoldDB" id="S9UP49"/>
<dbReference type="GO" id="GO:0016491">
    <property type="term" value="F:oxidoreductase activity"/>
    <property type="evidence" value="ECO:0007669"/>
    <property type="project" value="InterPro"/>
</dbReference>
<protein>
    <submittedName>
        <fullName evidence="5">Electron transfer protein</fullName>
    </submittedName>
</protein>
<dbReference type="InterPro" id="IPR050573">
    <property type="entry name" value="SDH/FRD_Iron-Sulfur"/>
</dbReference>
<dbReference type="PANTHER" id="PTHR11921">
    <property type="entry name" value="SUCCINATE DEHYDROGENASE IRON-SULFUR PROTEIN"/>
    <property type="match status" value="1"/>
</dbReference>
<sequence>MVLDLLIAVKAHQDPTLAFRSSCCEGVCGSCAMNINGINSLACITFAQHHTTVGPLPNFPVIKDFVVDLRHFFQQYAYIRPFVRNVNLHRNQIDGIVSRYENISRALTGVTPQVGAALTQPKEETAEIETEIVAGLRIADALSESGNVTQLLNALERLERGGLVLDNNGVISLLNETLDNYARRHKA</sequence>
<keyword evidence="3" id="KW-0411">Iron-sulfur</keyword>
<dbReference type="InterPro" id="IPR012675">
    <property type="entry name" value="Beta-grasp_dom_sf"/>
</dbReference>
<comment type="caution">
    <text evidence="5">The sequence shown here is derived from an EMBL/GenBank/DDBJ whole genome shotgun (WGS) entry which is preliminary data.</text>
</comment>
<organism evidence="5 6">
    <name type="scientific">Strigomonas culicis</name>
    <dbReference type="NCBI Taxonomy" id="28005"/>
    <lineage>
        <taxon>Eukaryota</taxon>
        <taxon>Discoba</taxon>
        <taxon>Euglenozoa</taxon>
        <taxon>Kinetoplastea</taxon>
        <taxon>Metakinetoplastina</taxon>
        <taxon>Trypanosomatida</taxon>
        <taxon>Trypanosomatidae</taxon>
        <taxon>Strigomonadinae</taxon>
        <taxon>Strigomonas</taxon>
    </lineage>
</organism>
<dbReference type="InterPro" id="IPR036010">
    <property type="entry name" value="2Fe-2S_ferredoxin-like_sf"/>
</dbReference>
<reference evidence="5 6" key="1">
    <citation type="journal article" date="2013" name="PLoS ONE">
        <title>Predicting the Proteins of Angomonas deanei, Strigomonas culicis and Their Respective Endosymbionts Reveals New Aspects of the Trypanosomatidae Family.</title>
        <authorList>
            <person name="Motta M.C."/>
            <person name="Martins A.C."/>
            <person name="de Souza S.S."/>
            <person name="Catta-Preta C.M."/>
            <person name="Silva R."/>
            <person name="Klein C.C."/>
            <person name="de Almeida L.G."/>
            <person name="de Lima Cunha O."/>
            <person name="Ciapina L.P."/>
            <person name="Brocchi M."/>
            <person name="Colabardini A.C."/>
            <person name="de Araujo Lima B."/>
            <person name="Machado C.R."/>
            <person name="de Almeida Soares C.M."/>
            <person name="Probst C.M."/>
            <person name="de Menezes C.B."/>
            <person name="Thompson C.E."/>
            <person name="Bartholomeu D.C."/>
            <person name="Gradia D.F."/>
            <person name="Pavoni D.P."/>
            <person name="Grisard E.C."/>
            <person name="Fantinatti-Garboggini F."/>
            <person name="Marchini F.K."/>
            <person name="Rodrigues-Luiz G.F."/>
            <person name="Wagner G."/>
            <person name="Goldman G.H."/>
            <person name="Fietto J.L."/>
            <person name="Elias M.C."/>
            <person name="Goldman M.H."/>
            <person name="Sagot M.F."/>
            <person name="Pereira M."/>
            <person name="Stoco P.H."/>
            <person name="de Mendonca-Neto R.P."/>
            <person name="Teixeira S.M."/>
            <person name="Maciel T.E."/>
            <person name="de Oliveira Mendes T.A."/>
            <person name="Urmenyi T.P."/>
            <person name="de Souza W."/>
            <person name="Schenkman S."/>
            <person name="de Vasconcelos A.T."/>
        </authorList>
    </citation>
    <scope>NUCLEOTIDE SEQUENCE [LARGE SCALE GENOMIC DNA]</scope>
</reference>
<dbReference type="GO" id="GO:0009055">
    <property type="term" value="F:electron transfer activity"/>
    <property type="evidence" value="ECO:0007669"/>
    <property type="project" value="InterPro"/>
</dbReference>
<keyword evidence="2" id="KW-0001">2Fe-2S</keyword>
<keyword evidence="2" id="KW-0408">Iron</keyword>
<dbReference type="Gene3D" id="3.10.20.30">
    <property type="match status" value="1"/>
</dbReference>
<dbReference type="GO" id="GO:0051537">
    <property type="term" value="F:2 iron, 2 sulfur cluster binding"/>
    <property type="evidence" value="ECO:0007669"/>
    <property type="project" value="UniProtKB-KW"/>
</dbReference>
<evidence type="ECO:0000256" key="2">
    <source>
        <dbReference type="ARBA" id="ARBA00022714"/>
    </source>
</evidence>
<comment type="pathway">
    <text evidence="1">Carbohydrate metabolism; tricarboxylic acid cycle.</text>
</comment>
<dbReference type="EMBL" id="ATMH01002801">
    <property type="protein sequence ID" value="EPY32637.1"/>
    <property type="molecule type" value="Genomic_DNA"/>
</dbReference>
<feature type="domain" description="2Fe-2S ferredoxin-type" evidence="4">
    <location>
        <begin position="1"/>
        <end position="59"/>
    </location>
</feature>
<dbReference type="InterPro" id="IPR025192">
    <property type="entry name" value="Succ_DH/fum_Rdtase_N"/>
</dbReference>
<keyword evidence="2" id="KW-0479">Metal-binding</keyword>
<evidence type="ECO:0000256" key="3">
    <source>
        <dbReference type="ARBA" id="ARBA00023014"/>
    </source>
</evidence>
<gene>
    <name evidence="5" type="ORF">STCU_02801</name>
</gene>
<dbReference type="GO" id="GO:0006099">
    <property type="term" value="P:tricarboxylic acid cycle"/>
    <property type="evidence" value="ECO:0007669"/>
    <property type="project" value="InterPro"/>
</dbReference>
<proteinExistence type="predicted"/>
<evidence type="ECO:0000313" key="5">
    <source>
        <dbReference type="EMBL" id="EPY32637.1"/>
    </source>
</evidence>
<accession>S9UP49</accession>